<dbReference type="EMBL" id="JARBHB010000004">
    <property type="protein sequence ID" value="KAJ8885755.1"/>
    <property type="molecule type" value="Genomic_DNA"/>
</dbReference>
<dbReference type="Proteomes" id="UP001159363">
    <property type="component" value="Chromosome X"/>
</dbReference>
<protein>
    <recommendedName>
        <fullName evidence="3">HTH CENPB-type domain-containing protein</fullName>
    </recommendedName>
</protein>
<reference evidence="1 2" key="1">
    <citation type="submission" date="2023-02" db="EMBL/GenBank/DDBJ databases">
        <title>LHISI_Scaffold_Assembly.</title>
        <authorList>
            <person name="Stuart O.P."/>
            <person name="Cleave R."/>
            <person name="Magrath M.J.L."/>
            <person name="Mikheyev A.S."/>
        </authorList>
    </citation>
    <scope>NUCLEOTIDE SEQUENCE [LARGE SCALE GENOMIC DNA]</scope>
    <source>
        <strain evidence="1">Daus_M_001</strain>
        <tissue evidence="1">Leg muscle</tissue>
    </source>
</reference>
<comment type="caution">
    <text evidence="1">The sequence shown here is derived from an EMBL/GenBank/DDBJ whole genome shotgun (WGS) entry which is preliminary data.</text>
</comment>
<gene>
    <name evidence="1" type="ORF">PR048_011955</name>
</gene>
<keyword evidence="2" id="KW-1185">Reference proteome</keyword>
<accession>A0ABQ9HNA1</accession>
<evidence type="ECO:0000313" key="2">
    <source>
        <dbReference type="Proteomes" id="UP001159363"/>
    </source>
</evidence>
<sequence length="141" mass="16412">MLAFPGPMLIEQAKNIFCAELKLSYDWDFSLGWLRKFKKMQRRFFLKLIEEKLLADTEVGEKFIVEFGEYMLDNNLTAEQVYNADETALYWRCMPQSTLFTVVILAVGLLDDYDLDSHYTQLRPHFLAAHTGTDMSAILNL</sequence>
<name>A0ABQ9HNA1_9NEOP</name>
<evidence type="ECO:0000313" key="1">
    <source>
        <dbReference type="EMBL" id="KAJ8885755.1"/>
    </source>
</evidence>
<organism evidence="1 2">
    <name type="scientific">Dryococelus australis</name>
    <dbReference type="NCBI Taxonomy" id="614101"/>
    <lineage>
        <taxon>Eukaryota</taxon>
        <taxon>Metazoa</taxon>
        <taxon>Ecdysozoa</taxon>
        <taxon>Arthropoda</taxon>
        <taxon>Hexapoda</taxon>
        <taxon>Insecta</taxon>
        <taxon>Pterygota</taxon>
        <taxon>Neoptera</taxon>
        <taxon>Polyneoptera</taxon>
        <taxon>Phasmatodea</taxon>
        <taxon>Verophasmatodea</taxon>
        <taxon>Anareolatae</taxon>
        <taxon>Phasmatidae</taxon>
        <taxon>Eurycanthinae</taxon>
        <taxon>Dryococelus</taxon>
    </lineage>
</organism>
<evidence type="ECO:0008006" key="3">
    <source>
        <dbReference type="Google" id="ProtNLM"/>
    </source>
</evidence>
<proteinExistence type="predicted"/>